<dbReference type="PROSITE" id="PS50802">
    <property type="entry name" value="OTU"/>
    <property type="match status" value="1"/>
</dbReference>
<dbReference type="InterPro" id="IPR018289">
    <property type="entry name" value="MULE_transposase_dom"/>
</dbReference>
<protein>
    <submittedName>
        <fullName evidence="2">Protein FAR1-RELATED SEQUENCE 5</fullName>
    </submittedName>
</protein>
<name>A0A8T0KHP3_PHAAN</name>
<organism evidence="2 3">
    <name type="scientific">Phaseolus angularis</name>
    <name type="common">Azuki bean</name>
    <name type="synonym">Vigna angularis</name>
    <dbReference type="NCBI Taxonomy" id="3914"/>
    <lineage>
        <taxon>Eukaryota</taxon>
        <taxon>Viridiplantae</taxon>
        <taxon>Streptophyta</taxon>
        <taxon>Embryophyta</taxon>
        <taxon>Tracheophyta</taxon>
        <taxon>Spermatophyta</taxon>
        <taxon>Magnoliopsida</taxon>
        <taxon>eudicotyledons</taxon>
        <taxon>Gunneridae</taxon>
        <taxon>Pentapetalae</taxon>
        <taxon>rosids</taxon>
        <taxon>fabids</taxon>
        <taxon>Fabales</taxon>
        <taxon>Fabaceae</taxon>
        <taxon>Papilionoideae</taxon>
        <taxon>50 kb inversion clade</taxon>
        <taxon>NPAAA clade</taxon>
        <taxon>indigoferoid/millettioid clade</taxon>
        <taxon>Phaseoleae</taxon>
        <taxon>Vigna</taxon>
    </lineage>
</organism>
<dbReference type="AlphaFoldDB" id="A0A8T0KHP3"/>
<reference evidence="2 3" key="1">
    <citation type="submission" date="2020-05" db="EMBL/GenBank/DDBJ databases">
        <title>Vigna angularis (adzuki bean) Var. LongXiaoDou No. 4 denovo assembly.</title>
        <authorList>
            <person name="Xiang H."/>
        </authorList>
    </citation>
    <scope>NUCLEOTIDE SEQUENCE [LARGE SCALE GENOMIC DNA]</scope>
    <source>
        <tissue evidence="2">Leaf</tissue>
    </source>
</reference>
<gene>
    <name evidence="2" type="ORF">HKW66_Vig0083440</name>
</gene>
<dbReference type="InterPro" id="IPR003323">
    <property type="entry name" value="OTU_dom"/>
</dbReference>
<evidence type="ECO:0000313" key="3">
    <source>
        <dbReference type="Proteomes" id="UP000743370"/>
    </source>
</evidence>
<dbReference type="PANTHER" id="PTHR31569">
    <property type="entry name" value="SWIM-TYPE DOMAIN-CONTAINING PROTEIN"/>
    <property type="match status" value="1"/>
</dbReference>
<accession>A0A8T0KHP3</accession>
<dbReference type="EMBL" id="JABFOF010000004">
    <property type="protein sequence ID" value="KAG2399174.1"/>
    <property type="molecule type" value="Genomic_DNA"/>
</dbReference>
<dbReference type="PANTHER" id="PTHR31569:SF4">
    <property type="entry name" value="SWIM-TYPE DOMAIN-CONTAINING PROTEIN"/>
    <property type="match status" value="1"/>
</dbReference>
<dbReference type="CDD" id="cd22744">
    <property type="entry name" value="OTU"/>
    <property type="match status" value="1"/>
</dbReference>
<comment type="caution">
    <text evidence="2">The sequence shown here is derived from an EMBL/GenBank/DDBJ whole genome shotgun (WGS) entry which is preliminary data.</text>
</comment>
<proteinExistence type="predicted"/>
<sequence>MDSEINRTMQSGFSSFINEVAEEDLTNNFTTNEIFSSRENLIEWVKGIANDLGFVVVTIRSDKATGQPGRKTFVLLGCERGGKYRKYKPDQPSAYGTQKCECHFQLRGKPSGNGYGWVLQVICGYHNHDLAKTLVGHPYAGRLNPTEQAILVDMTKTQVTPANILLTLKQNNEHNVTTIKQVYTARYTYKRSLRGSRTELQQLMMMLDRDNYIHWSRCAEDSEVVSDLFWTHPDAIKLLNAFNVVLLMDSTYKTNKYRLPLLEIIGMTSTGLTYSVAFAFLSSERQNNFTWALQKLRGLFLTSDTGPQVIVSDRDLSLMNSIGNVFPQSYQLLCRFHISKNVLAKCKMLLDSKEAWDVIMEEWENVIDCGDESMFGDCVNHFEYTCRSCPLLFEYVNNTWIIPYNTYFVKAWTNKVMHLGNTTTNRVESAHWNLKKVLGNSMGDLCSCWDVIHNVIVLQHNKIKASFEISLHLMSEAYKGIKYKKLVGRVSRYALGLIAKELERVNLVGLDTGRCGCLLRRTYGVPCACELARYGPGMIPLGEFHVMWTRLSISDIVSNESQPELSIQHELTMVEEKFKEVEIGGKVTIKQKLLDIVCPAMTFMIPPLHKVKTKGAQKKKLQRTKRSTKRDPSYFEHVDTFQSTIESSSAKNKFQLKDKPRQRRRVPMINQFHPICQPYILNIVDVVADGHCGYRCIAMSLGLGEDFWPIIRNDLCKELSQCRDEYATLVGGYDRLEQLRRFLMVDPQSAANATKWMTIPDIGYAIVNRYNIILVCLSHSQNYTIFPLRIRPPSDVRQHHLVCIEHVNGNHFVQVQLQDGYPLPMTDVICSTNCYPEVRMWSYSYTNRMQAFSELMGVTTSYVDLANS</sequence>
<feature type="domain" description="OTU" evidence="1">
    <location>
        <begin position="681"/>
        <end position="818"/>
    </location>
</feature>
<evidence type="ECO:0000259" key="1">
    <source>
        <dbReference type="PROSITE" id="PS50802"/>
    </source>
</evidence>
<dbReference type="Pfam" id="PF10551">
    <property type="entry name" value="MULE"/>
    <property type="match status" value="1"/>
</dbReference>
<dbReference type="InterPro" id="IPR052579">
    <property type="entry name" value="Zinc_finger_SWIM"/>
</dbReference>
<dbReference type="Proteomes" id="UP000743370">
    <property type="component" value="Unassembled WGS sequence"/>
</dbReference>
<evidence type="ECO:0000313" key="2">
    <source>
        <dbReference type="EMBL" id="KAG2399174.1"/>
    </source>
</evidence>